<dbReference type="Proteomes" id="UP001319104">
    <property type="component" value="Unassembled WGS sequence"/>
</dbReference>
<accession>A0AAP2CHK3</accession>
<name>A0AAP2CHK3_9BACT</name>
<comment type="caution">
    <text evidence="1">The sequence shown here is derived from an EMBL/GenBank/DDBJ whole genome shotgun (WGS) entry which is preliminary data.</text>
</comment>
<evidence type="ECO:0000313" key="1">
    <source>
        <dbReference type="EMBL" id="MBS9524848.1"/>
    </source>
</evidence>
<proteinExistence type="predicted"/>
<dbReference type="RefSeq" id="WP_213945704.1">
    <property type="nucleotide sequence ID" value="NZ_JAHBGI010000012.1"/>
</dbReference>
<reference evidence="1 2" key="1">
    <citation type="submission" date="2021-05" db="EMBL/GenBank/DDBJ databases">
        <authorList>
            <person name="Zhang Z.D."/>
            <person name="Osman G."/>
        </authorList>
    </citation>
    <scope>NUCLEOTIDE SEQUENCE [LARGE SCALE GENOMIC DNA]</scope>
    <source>
        <strain evidence="1 2">KCTC 32217</strain>
    </source>
</reference>
<dbReference type="Pfam" id="PF09957">
    <property type="entry name" value="VapB_antitoxin"/>
    <property type="match status" value="1"/>
</dbReference>
<dbReference type="EMBL" id="JAHCMY010000006">
    <property type="protein sequence ID" value="MBS9524848.1"/>
    <property type="molecule type" value="Genomic_DNA"/>
</dbReference>
<dbReference type="AlphaFoldDB" id="A0AAP2CHK3"/>
<sequence>MKVTAIIPDEMIEEAMRLSQAGTITEALKTALQEYISMQKLKELSSSVLNEPLEFNYSAKGLRKKNRE</sequence>
<organism evidence="1 2">
    <name type="scientific">Litoribacter ruber</name>
    <dbReference type="NCBI Taxonomy" id="702568"/>
    <lineage>
        <taxon>Bacteria</taxon>
        <taxon>Pseudomonadati</taxon>
        <taxon>Bacteroidota</taxon>
        <taxon>Cytophagia</taxon>
        <taxon>Cytophagales</taxon>
        <taxon>Cyclobacteriaceae</taxon>
        <taxon>Litoribacter</taxon>
    </lineage>
</organism>
<evidence type="ECO:0000313" key="2">
    <source>
        <dbReference type="Proteomes" id="UP001319104"/>
    </source>
</evidence>
<keyword evidence="2" id="KW-1185">Reference proteome</keyword>
<gene>
    <name evidence="1" type="ORF">KI659_12580</name>
</gene>
<dbReference type="InterPro" id="IPR019239">
    <property type="entry name" value="VapB_antitoxin"/>
</dbReference>
<protein>
    <submittedName>
        <fullName evidence="1">Type II toxin-antitoxin system VapB family antitoxin</fullName>
    </submittedName>
</protein>